<dbReference type="Proteomes" id="UP000535182">
    <property type="component" value="Unassembled WGS sequence"/>
</dbReference>
<accession>A0A9X0QI10</accession>
<feature type="compositionally biased region" description="Basic and acidic residues" evidence="1">
    <location>
        <begin position="1"/>
        <end position="22"/>
    </location>
</feature>
<feature type="region of interest" description="Disordered" evidence="1">
    <location>
        <begin position="1"/>
        <end position="60"/>
    </location>
</feature>
<proteinExistence type="predicted"/>
<name>A0A9X0QI10_9BACT</name>
<evidence type="ECO:0000313" key="3">
    <source>
        <dbReference type="Proteomes" id="UP000535182"/>
    </source>
</evidence>
<evidence type="ECO:0000256" key="1">
    <source>
        <dbReference type="SAM" id="MobiDB-lite"/>
    </source>
</evidence>
<protein>
    <submittedName>
        <fullName evidence="2">Uncharacterized protein</fullName>
    </submittedName>
</protein>
<organism evidence="2 3">
    <name type="scientific">Tunturiibacter gelidiferens</name>
    <dbReference type="NCBI Taxonomy" id="3069689"/>
    <lineage>
        <taxon>Bacteria</taxon>
        <taxon>Pseudomonadati</taxon>
        <taxon>Acidobacteriota</taxon>
        <taxon>Terriglobia</taxon>
        <taxon>Terriglobales</taxon>
        <taxon>Acidobacteriaceae</taxon>
        <taxon>Tunturiibacter</taxon>
    </lineage>
</organism>
<dbReference type="AlphaFoldDB" id="A0A9X0QI10"/>
<gene>
    <name evidence="2" type="ORF">HDF14_004504</name>
</gene>
<dbReference type="RefSeq" id="WP_183980694.1">
    <property type="nucleotide sequence ID" value="NZ_JACHEB010000012.1"/>
</dbReference>
<reference evidence="2 3" key="1">
    <citation type="submission" date="2020-08" db="EMBL/GenBank/DDBJ databases">
        <title>Genomic Encyclopedia of Type Strains, Phase IV (KMG-V): Genome sequencing to study the core and pangenomes of soil and plant-associated prokaryotes.</title>
        <authorList>
            <person name="Whitman W."/>
        </authorList>
    </citation>
    <scope>NUCLEOTIDE SEQUENCE [LARGE SCALE GENOMIC DNA]</scope>
    <source>
        <strain evidence="2 3">X5P2</strain>
    </source>
</reference>
<comment type="caution">
    <text evidence="2">The sequence shown here is derived from an EMBL/GenBank/DDBJ whole genome shotgun (WGS) entry which is preliminary data.</text>
</comment>
<dbReference type="EMBL" id="JACHEB010000012">
    <property type="protein sequence ID" value="MBB5330867.1"/>
    <property type="molecule type" value="Genomic_DNA"/>
</dbReference>
<keyword evidence="3" id="KW-1185">Reference proteome</keyword>
<evidence type="ECO:0000313" key="2">
    <source>
        <dbReference type="EMBL" id="MBB5330867.1"/>
    </source>
</evidence>
<sequence length="60" mass="6472">MAPPSKPEKNENDPSKATERISVKRGAIASPKADLEGATPYVPAEDENPPKSEQPDIDQE</sequence>